<sequence>MPRNFDNLPDVASTRARPEGDTPPLRTDKIKNHLASFFGGATVDLRNCTFIETSGDVVINSTSEAPQSVRATPGIDVEQSSQSSSDSAPFADSDTEGAPSFFVGAKNVTIFGGEFTRTVVKRGRYTTTTAVVSPDRTRRTPGLRTESRDAPGTSTSAHRRKHHRDRLPKRANDSDGRSDGVKTCIVSQDENGRSVLWVPT</sequence>
<gene>
    <name evidence="2" type="ORF">JR316_000062</name>
</gene>
<organism evidence="2">
    <name type="scientific">Psilocybe cubensis</name>
    <name type="common">Psychedelic mushroom</name>
    <name type="synonym">Stropharia cubensis</name>
    <dbReference type="NCBI Taxonomy" id="181762"/>
    <lineage>
        <taxon>Eukaryota</taxon>
        <taxon>Fungi</taxon>
        <taxon>Dikarya</taxon>
        <taxon>Basidiomycota</taxon>
        <taxon>Agaricomycotina</taxon>
        <taxon>Agaricomycetes</taxon>
        <taxon>Agaricomycetidae</taxon>
        <taxon>Agaricales</taxon>
        <taxon>Agaricineae</taxon>
        <taxon>Strophariaceae</taxon>
        <taxon>Psilocybe</taxon>
    </lineage>
</organism>
<evidence type="ECO:0000313" key="2">
    <source>
        <dbReference type="EMBL" id="KAG5173406.1"/>
    </source>
</evidence>
<feature type="region of interest" description="Disordered" evidence="1">
    <location>
        <begin position="130"/>
        <end position="186"/>
    </location>
</feature>
<feature type="compositionally biased region" description="Basic and acidic residues" evidence="1">
    <location>
        <begin position="168"/>
        <end position="180"/>
    </location>
</feature>
<reference evidence="2" key="1">
    <citation type="submission" date="2021-02" db="EMBL/GenBank/DDBJ databases">
        <title>Psilocybe cubensis genome.</title>
        <authorList>
            <person name="Mckernan K.J."/>
            <person name="Crawford S."/>
            <person name="Trippe A."/>
            <person name="Kane L.T."/>
            <person name="Mclaughlin S."/>
        </authorList>
    </citation>
    <scope>NUCLEOTIDE SEQUENCE [LARGE SCALE GENOMIC DNA]</scope>
    <source>
        <strain evidence="2">MGC-MH-2018</strain>
    </source>
</reference>
<dbReference type="EMBL" id="JAFIQS010000001">
    <property type="protein sequence ID" value="KAG5173406.1"/>
    <property type="molecule type" value="Genomic_DNA"/>
</dbReference>
<feature type="region of interest" description="Disordered" evidence="1">
    <location>
        <begin position="64"/>
        <end position="95"/>
    </location>
</feature>
<feature type="compositionally biased region" description="Low complexity" evidence="1">
    <location>
        <begin position="79"/>
        <end position="92"/>
    </location>
</feature>
<accession>A0A8H8CPW5</accession>
<feature type="compositionally biased region" description="Basic residues" evidence="1">
    <location>
        <begin position="157"/>
        <end position="167"/>
    </location>
</feature>
<feature type="region of interest" description="Disordered" evidence="1">
    <location>
        <begin position="1"/>
        <end position="27"/>
    </location>
</feature>
<evidence type="ECO:0000256" key="1">
    <source>
        <dbReference type="SAM" id="MobiDB-lite"/>
    </source>
</evidence>
<comment type="caution">
    <text evidence="2">The sequence shown here is derived from an EMBL/GenBank/DDBJ whole genome shotgun (WGS) entry which is preliminary data.</text>
</comment>
<name>A0A8H8CPW5_PSICU</name>
<protein>
    <submittedName>
        <fullName evidence="2">Uncharacterized protein</fullName>
    </submittedName>
</protein>
<feature type="compositionally biased region" description="Basic and acidic residues" evidence="1">
    <location>
        <begin position="16"/>
        <end position="27"/>
    </location>
</feature>
<dbReference type="AlphaFoldDB" id="A0A8H8CPW5"/>
<proteinExistence type="predicted"/>